<dbReference type="Proteomes" id="UP001152795">
    <property type="component" value="Unassembled WGS sequence"/>
</dbReference>
<comment type="cofactor">
    <cofactor evidence="15 17">
        <name>Mg(2+)</name>
        <dbReference type="ChEBI" id="CHEBI:18420"/>
    </cofactor>
    <text evidence="15 17">Binds 1 Mg(2+) ion per subunit.</text>
</comment>
<accession>A0A6S7J0I4</accession>
<protein>
    <recommendedName>
        <fullName evidence="5 15">Glutathione synthetase</fullName>
        <shortName evidence="15">GSH-S</shortName>
        <ecNumber evidence="4 15">6.3.2.3</ecNumber>
    </recommendedName>
</protein>
<dbReference type="InterPro" id="IPR005615">
    <property type="entry name" value="Glutathione_synthase"/>
</dbReference>
<proteinExistence type="inferred from homology"/>
<evidence type="ECO:0000256" key="9">
    <source>
        <dbReference type="ARBA" id="ARBA00022741"/>
    </source>
</evidence>
<dbReference type="GO" id="GO:0005829">
    <property type="term" value="C:cytosol"/>
    <property type="evidence" value="ECO:0007669"/>
    <property type="project" value="TreeGrafter"/>
</dbReference>
<dbReference type="Gene3D" id="3.30.470.20">
    <property type="entry name" value="ATP-grasp fold, B domain"/>
    <property type="match status" value="1"/>
</dbReference>
<dbReference type="OrthoDB" id="2020073at2759"/>
<keyword evidence="7 15" id="KW-0317">Glutathione biosynthesis</keyword>
<dbReference type="InterPro" id="IPR037013">
    <property type="entry name" value="GSH-S_sub-bd_sf"/>
</dbReference>
<dbReference type="Pfam" id="PF03199">
    <property type="entry name" value="GSH_synthase"/>
    <property type="match status" value="1"/>
</dbReference>
<dbReference type="GO" id="GO:0004363">
    <property type="term" value="F:glutathione synthase activity"/>
    <property type="evidence" value="ECO:0007669"/>
    <property type="project" value="UniProtKB-UniRule"/>
</dbReference>
<sequence>MDSLQQGRNIPKEKLASLVEQARDFAVSNGILMIPKDAPSPNLFSHAPFTLFASPFPKTLFEQGFKVQKDFNILVDKISKDYEFLKSSLASAMEADTFTEKLFHIYDTTRKEGIAQKISLGLLRSDYMMNPISGSEKDFLQGYEIKQIEINTISSSFGGIGSHVTELHRYVQENYADSDDKITEKLPANGAAQGLGKGIVTAWSLYGNESAVVLMVVQSGEKNRVDQRVLEYSIRQSNPAVKVIRRTLQEIEENGELKDDKKLVIDGKEIAVAYFRAGYTPKDYYSEKDWSARLKLERSRAIKCPTIAYQLVGTKKIQQVLAEPGVVERFLDDPEMVARIRKTFAGLFSLDNGEEGDKNAKMAIENPDRFVVKPQREGGGNNIYGEEIRDVLSKEDNSRTQYVLMEKIRPPVLKNYIVQVHKDEILEEDVVCEYGVFGIVIR</sequence>
<feature type="binding site" evidence="16">
    <location>
        <begin position="373"/>
        <end position="382"/>
    </location>
    <ligand>
        <name>ATP</name>
        <dbReference type="ChEBI" id="CHEBI:30616"/>
    </ligand>
</feature>
<feature type="binding site" evidence="17">
    <location>
        <position position="377"/>
    </location>
    <ligand>
        <name>Mg(2+)</name>
        <dbReference type="ChEBI" id="CHEBI:18420"/>
    </ligand>
</feature>
<comment type="pathway">
    <text evidence="1 15">Sulfur metabolism; glutathione biosynthesis; glutathione from L-cysteine and L-glutamate: step 2/2.</text>
</comment>
<dbReference type="PANTHER" id="PTHR11130">
    <property type="entry name" value="GLUTATHIONE SYNTHETASE"/>
    <property type="match status" value="1"/>
</dbReference>
<evidence type="ECO:0000259" key="18">
    <source>
        <dbReference type="Pfam" id="PF03199"/>
    </source>
</evidence>
<evidence type="ECO:0000256" key="3">
    <source>
        <dbReference type="ARBA" id="ARBA00011738"/>
    </source>
</evidence>
<comment type="caution">
    <text evidence="19">The sequence shown here is derived from an EMBL/GenBank/DDBJ whole genome shotgun (WGS) entry which is preliminary data.</text>
</comment>
<dbReference type="InterPro" id="IPR014042">
    <property type="entry name" value="Glutathione_synthase_a-hlx"/>
</dbReference>
<evidence type="ECO:0000256" key="15">
    <source>
        <dbReference type="PIRNR" id="PIRNR001558"/>
    </source>
</evidence>
<evidence type="ECO:0000256" key="17">
    <source>
        <dbReference type="PIRSR" id="PIRSR001558-2"/>
    </source>
</evidence>
<evidence type="ECO:0000256" key="13">
    <source>
        <dbReference type="ARBA" id="ARBA00052123"/>
    </source>
</evidence>
<comment type="catalytic activity">
    <reaction evidence="13">
        <text>gamma-L-glutamyl-(2S)-2-aminobutanoate + glycine + ATP = ophthalmate + ADP + phosphate + H(+)</text>
        <dbReference type="Rhea" id="RHEA:72075"/>
        <dbReference type="ChEBI" id="CHEBI:15378"/>
        <dbReference type="ChEBI" id="CHEBI:30616"/>
        <dbReference type="ChEBI" id="CHEBI:43474"/>
        <dbReference type="ChEBI" id="CHEBI:57305"/>
        <dbReference type="ChEBI" id="CHEBI:189406"/>
        <dbReference type="ChEBI" id="CHEBI:189750"/>
        <dbReference type="ChEBI" id="CHEBI:456216"/>
    </reaction>
    <physiologicalReaction direction="left-to-right" evidence="13">
        <dbReference type="Rhea" id="RHEA:72076"/>
    </physiologicalReaction>
</comment>
<evidence type="ECO:0000256" key="1">
    <source>
        <dbReference type="ARBA" id="ARBA00004965"/>
    </source>
</evidence>
<dbReference type="SUPFAM" id="SSF52440">
    <property type="entry name" value="PreATP-grasp domain"/>
    <property type="match status" value="1"/>
</dbReference>
<evidence type="ECO:0000256" key="6">
    <source>
        <dbReference type="ARBA" id="ARBA00022598"/>
    </source>
</evidence>
<evidence type="ECO:0000256" key="16">
    <source>
        <dbReference type="PIRSR" id="PIRSR001558-1"/>
    </source>
</evidence>
<dbReference type="InterPro" id="IPR004887">
    <property type="entry name" value="GSH_synth_subst-bd"/>
</dbReference>
<dbReference type="EC" id="6.3.2.3" evidence="4 15"/>
<dbReference type="Gene3D" id="3.30.1490.80">
    <property type="match status" value="1"/>
</dbReference>
<evidence type="ECO:0000313" key="19">
    <source>
        <dbReference type="EMBL" id="CAB4025306.1"/>
    </source>
</evidence>
<dbReference type="Pfam" id="PF03917">
    <property type="entry name" value="GSH_synth_ATP"/>
    <property type="match status" value="1"/>
</dbReference>
<evidence type="ECO:0000256" key="4">
    <source>
        <dbReference type="ARBA" id="ARBA00012214"/>
    </source>
</evidence>
<keyword evidence="11 15" id="KW-0460">Magnesium</keyword>
<evidence type="ECO:0000256" key="12">
    <source>
        <dbReference type="ARBA" id="ARBA00048871"/>
    </source>
</evidence>
<comment type="similarity">
    <text evidence="2 15">Belongs to the eukaryotic GSH synthase family.</text>
</comment>
<feature type="binding site" evidence="17">
    <location>
        <position position="151"/>
    </location>
    <ligand>
        <name>Mg(2+)</name>
        <dbReference type="ChEBI" id="CHEBI:18420"/>
    </ligand>
</feature>
<dbReference type="FunFam" id="3.40.50.1760:FF:000001">
    <property type="entry name" value="Glutathione synthetase"/>
    <property type="match status" value="1"/>
</dbReference>
<dbReference type="InterPro" id="IPR014709">
    <property type="entry name" value="Glutathione_synthase_C_euk"/>
</dbReference>
<feature type="binding site" evidence="16">
    <location>
        <position position="433"/>
    </location>
    <ligand>
        <name>ATP</name>
        <dbReference type="ChEBI" id="CHEBI:30616"/>
    </ligand>
</feature>
<feature type="domain" description="Glutathione synthase substrate-binding" evidence="18">
    <location>
        <begin position="211"/>
        <end position="312"/>
    </location>
</feature>
<evidence type="ECO:0000313" key="20">
    <source>
        <dbReference type="Proteomes" id="UP001152795"/>
    </source>
</evidence>
<keyword evidence="20" id="KW-1185">Reference proteome</keyword>
<evidence type="ECO:0000256" key="11">
    <source>
        <dbReference type="ARBA" id="ARBA00022842"/>
    </source>
</evidence>
<dbReference type="InterPro" id="IPR016185">
    <property type="entry name" value="PreATP-grasp_dom_sf"/>
</dbReference>
<reference evidence="19" key="1">
    <citation type="submission" date="2020-04" db="EMBL/GenBank/DDBJ databases">
        <authorList>
            <person name="Alioto T."/>
            <person name="Alioto T."/>
            <person name="Gomez Garrido J."/>
        </authorList>
    </citation>
    <scope>NUCLEOTIDE SEQUENCE</scope>
    <source>
        <strain evidence="19">A484AB</strain>
    </source>
</reference>
<feature type="binding site" evidence="17">
    <location>
        <position position="149"/>
    </location>
    <ligand>
        <name>Mg(2+)</name>
        <dbReference type="ChEBI" id="CHEBI:18420"/>
    </ligand>
</feature>
<dbReference type="PANTHER" id="PTHR11130:SF0">
    <property type="entry name" value="GLUTATHIONE SYNTHETASE"/>
    <property type="match status" value="1"/>
</dbReference>
<keyword evidence="10 15" id="KW-0067">ATP-binding</keyword>
<feature type="binding site" evidence="16">
    <location>
        <begin position="405"/>
        <end position="408"/>
    </location>
    <ligand>
        <name>ATP</name>
        <dbReference type="ChEBI" id="CHEBI:30616"/>
    </ligand>
</feature>
<keyword evidence="6 15" id="KW-0436">Ligase</keyword>
<evidence type="ECO:0000256" key="14">
    <source>
        <dbReference type="ARBA" id="ARBA00059746"/>
    </source>
</evidence>
<dbReference type="GO" id="GO:0043295">
    <property type="term" value="F:glutathione binding"/>
    <property type="evidence" value="ECO:0007669"/>
    <property type="project" value="UniProtKB-UniRule"/>
</dbReference>
<dbReference type="NCBIfam" id="TIGR01986">
    <property type="entry name" value="glut_syn_euk"/>
    <property type="match status" value="1"/>
</dbReference>
<dbReference type="Gene3D" id="1.10.1080.10">
    <property type="entry name" value="Glutathione Synthetase, Chain A, domain 3"/>
    <property type="match status" value="1"/>
</dbReference>
<dbReference type="Gene3D" id="3.30.1490.50">
    <property type="match status" value="1"/>
</dbReference>
<dbReference type="GO" id="GO:0005524">
    <property type="term" value="F:ATP binding"/>
    <property type="evidence" value="ECO:0007669"/>
    <property type="project" value="UniProtKB-UniRule"/>
</dbReference>
<comment type="subunit">
    <text evidence="3">Homodimer.</text>
</comment>
<feature type="binding site" evidence="16">
    <location>
        <position position="149"/>
    </location>
    <ligand>
        <name>ATP</name>
        <dbReference type="ChEBI" id="CHEBI:30616"/>
    </ligand>
</feature>
<keyword evidence="8 15" id="KW-0479">Metal-binding</keyword>
<dbReference type="UniPathway" id="UPA00142">
    <property type="reaction ID" value="UER00210"/>
</dbReference>
<keyword evidence="9 15" id="KW-0547">Nucleotide-binding</keyword>
<dbReference type="SUPFAM" id="SSF56059">
    <property type="entry name" value="Glutathione synthetase ATP-binding domain-like"/>
    <property type="match status" value="1"/>
</dbReference>
<feature type="binding site" evidence="16">
    <location>
        <position position="227"/>
    </location>
    <ligand>
        <name>substrate</name>
    </ligand>
</feature>
<evidence type="ECO:0000256" key="2">
    <source>
        <dbReference type="ARBA" id="ARBA00010385"/>
    </source>
</evidence>
<evidence type="ECO:0000256" key="10">
    <source>
        <dbReference type="ARBA" id="ARBA00022840"/>
    </source>
</evidence>
<dbReference type="AlphaFoldDB" id="A0A6S7J0I4"/>
<feature type="binding site" evidence="16">
    <location>
        <position position="315"/>
    </location>
    <ligand>
        <name>ATP</name>
        <dbReference type="ChEBI" id="CHEBI:30616"/>
    </ligand>
</feature>
<evidence type="ECO:0000256" key="7">
    <source>
        <dbReference type="ARBA" id="ARBA00022684"/>
    </source>
</evidence>
<name>A0A6S7J0I4_PARCT</name>
<dbReference type="EMBL" id="CACRXK020013533">
    <property type="protein sequence ID" value="CAB4025306.1"/>
    <property type="molecule type" value="Genomic_DNA"/>
</dbReference>
<comment type="function">
    <text evidence="14">Catalyzes the production of glutathione from gamma-glutamylcysteine and glycine in an ATP-dependent manner. Glutathione (gamma-glutamylcysteinylglycine, GSH) is the most abundant intracellular thiol in living aerobic cells and is required for numerous processes including the protection of cells against oxidative damage, amino acid transport, the detoxification of foreign compounds, the maintenance of protein sulfhydryl groups in a reduced state and acts as a cofactor for a number of enzymes. Participates in ophthalmate biosynthesis in hepatocytes.</text>
</comment>
<evidence type="ECO:0000256" key="5">
    <source>
        <dbReference type="ARBA" id="ARBA00020821"/>
    </source>
</evidence>
<gene>
    <name evidence="19" type="ORF">PACLA_8A001351</name>
</gene>
<dbReference type="InterPro" id="IPR014049">
    <property type="entry name" value="Glutathione_synthase_N_euk"/>
</dbReference>
<dbReference type="PIRSF" id="PIRSF001558">
    <property type="entry name" value="GSHase"/>
    <property type="match status" value="1"/>
</dbReference>
<comment type="catalytic activity">
    <reaction evidence="12">
        <text>gamma-L-glutamyl-L-cysteine + glycine + ATP = glutathione + ADP + phosphate + H(+)</text>
        <dbReference type="Rhea" id="RHEA:13557"/>
        <dbReference type="ChEBI" id="CHEBI:15378"/>
        <dbReference type="ChEBI" id="CHEBI:30616"/>
        <dbReference type="ChEBI" id="CHEBI:43474"/>
        <dbReference type="ChEBI" id="CHEBI:57305"/>
        <dbReference type="ChEBI" id="CHEBI:57925"/>
        <dbReference type="ChEBI" id="CHEBI:58173"/>
        <dbReference type="ChEBI" id="CHEBI:456216"/>
        <dbReference type="EC" id="6.3.2.3"/>
    </reaction>
    <physiologicalReaction direction="left-to-right" evidence="12">
        <dbReference type="Rhea" id="RHEA:13558"/>
    </physiologicalReaction>
</comment>
<evidence type="ECO:0000256" key="8">
    <source>
        <dbReference type="ARBA" id="ARBA00022723"/>
    </source>
</evidence>
<dbReference type="GO" id="GO:0000287">
    <property type="term" value="F:magnesium ion binding"/>
    <property type="evidence" value="ECO:0007669"/>
    <property type="project" value="UniProtKB-UniRule"/>
</dbReference>
<dbReference type="Gene3D" id="3.40.50.1760">
    <property type="entry name" value="Glutathione synthase, substrate-binding domain superfamily, eukaryotic"/>
    <property type="match status" value="1"/>
</dbReference>
<dbReference type="FunFam" id="3.30.1490.50:FF:000001">
    <property type="entry name" value="Glutathione synthetase"/>
    <property type="match status" value="1"/>
</dbReference>
<feature type="binding site" evidence="16">
    <location>
        <position position="124"/>
    </location>
    <ligand>
        <name>substrate</name>
    </ligand>
</feature>
<feature type="binding site" evidence="16">
    <location>
        <position position="384"/>
    </location>
    <ligand>
        <name>ATP</name>
        <dbReference type="ChEBI" id="CHEBI:30616"/>
    </ligand>
</feature>
<organism evidence="19 20">
    <name type="scientific">Paramuricea clavata</name>
    <name type="common">Red gorgonian</name>
    <name type="synonym">Violescent sea-whip</name>
    <dbReference type="NCBI Taxonomy" id="317549"/>
    <lineage>
        <taxon>Eukaryota</taxon>
        <taxon>Metazoa</taxon>
        <taxon>Cnidaria</taxon>
        <taxon>Anthozoa</taxon>
        <taxon>Octocorallia</taxon>
        <taxon>Malacalcyonacea</taxon>
        <taxon>Plexauridae</taxon>
        <taxon>Paramuricea</taxon>
    </lineage>
</organism>